<organism evidence="3 4">
    <name type="scientific">Pontibacter mangrovi</name>
    <dbReference type="NCBI Taxonomy" id="2589816"/>
    <lineage>
        <taxon>Bacteria</taxon>
        <taxon>Pseudomonadati</taxon>
        <taxon>Bacteroidota</taxon>
        <taxon>Cytophagia</taxon>
        <taxon>Cytophagales</taxon>
        <taxon>Hymenobacteraceae</taxon>
        <taxon>Pontibacter</taxon>
    </lineage>
</organism>
<evidence type="ECO:0000313" key="4">
    <source>
        <dbReference type="Proteomes" id="UP000316727"/>
    </source>
</evidence>
<sequence length="469" mass="52471">MTLTAPYFLFAASAILIPIAIHLWNKRQGKTVKVGSLRWLEASASSRWSSIKLNNFWLLVLRCLILILLAVALAQPVWEHQAQEQRGAKAIVVGEELLYKSALKLIQPTIDSLLQRGYTLRKYTPGLAQVPQEAWQQISRRTTDSTLRTTQNYWALLPLLAGKYKNPQDSVWLFTSDQARYFAGARPKTIPENIRWIPVATEGTAYWLQAAVHTSPDSLMLILGQSTRQAIIYSKHPIPASAQSIALPHNQRLRLQRHNDSLQASYKGYVSKVSVQAAPLQVSILAEEAQQEQAKHVQAAVQAISRYTGFPIVLSPDTPKTDFLFWLHRQELPPSILQRVRQGLQVWVPQGAIPSGLNASTSTVPEVQAQQVGKGNIYTLRDSVSLAWMKERGRLPELLLPLLLPQPKVAAAYDVRALDEQQLMPEKQSAVVAAAVPQARQEPLLRWLVLAAAILFLIERFIAGRRSNV</sequence>
<evidence type="ECO:0000313" key="3">
    <source>
        <dbReference type="EMBL" id="TPE45444.1"/>
    </source>
</evidence>
<dbReference type="PANTHER" id="PTHR37464:SF1">
    <property type="entry name" value="BLL2463 PROTEIN"/>
    <property type="match status" value="1"/>
</dbReference>
<dbReference type="OrthoDB" id="890881at2"/>
<feature type="transmembrane region" description="Helical" evidence="1">
    <location>
        <begin position="6"/>
        <end position="24"/>
    </location>
</feature>
<feature type="domain" description="Aerotolerance regulator N-terminal" evidence="2">
    <location>
        <begin position="1"/>
        <end position="76"/>
    </location>
</feature>
<name>A0A501WBK7_9BACT</name>
<comment type="caution">
    <text evidence="3">The sequence shown here is derived from an EMBL/GenBank/DDBJ whole genome shotgun (WGS) entry which is preliminary data.</text>
</comment>
<dbReference type="Proteomes" id="UP000316727">
    <property type="component" value="Unassembled WGS sequence"/>
</dbReference>
<dbReference type="InterPro" id="IPR011933">
    <property type="entry name" value="Double_TM_dom"/>
</dbReference>
<proteinExistence type="predicted"/>
<dbReference type="AlphaFoldDB" id="A0A501WBK7"/>
<keyword evidence="1" id="KW-0812">Transmembrane</keyword>
<dbReference type="EMBL" id="VFRQ01000002">
    <property type="protein sequence ID" value="TPE45444.1"/>
    <property type="molecule type" value="Genomic_DNA"/>
</dbReference>
<protein>
    <recommendedName>
        <fullName evidence="2">Aerotolerance regulator N-terminal domain-containing protein</fullName>
    </recommendedName>
</protein>
<gene>
    <name evidence="3" type="ORF">FJM65_05290</name>
</gene>
<dbReference type="PANTHER" id="PTHR37464">
    <property type="entry name" value="BLL2463 PROTEIN"/>
    <property type="match status" value="1"/>
</dbReference>
<keyword evidence="4" id="KW-1185">Reference proteome</keyword>
<dbReference type="InterPro" id="IPR024163">
    <property type="entry name" value="Aerotolerance_reg_N"/>
</dbReference>
<evidence type="ECO:0000259" key="2">
    <source>
        <dbReference type="Pfam" id="PF07584"/>
    </source>
</evidence>
<dbReference type="RefSeq" id="WP_140620156.1">
    <property type="nucleotide sequence ID" value="NZ_VFRQ01000002.1"/>
</dbReference>
<accession>A0A501WBK7</accession>
<evidence type="ECO:0000256" key="1">
    <source>
        <dbReference type="SAM" id="Phobius"/>
    </source>
</evidence>
<feature type="transmembrane region" description="Helical" evidence="1">
    <location>
        <begin position="56"/>
        <end position="78"/>
    </location>
</feature>
<reference evidence="3 4" key="1">
    <citation type="submission" date="2019-06" db="EMBL/GenBank/DDBJ databases">
        <title>A novel bacterium of genus Pontibacter, isolated from marine sediment.</title>
        <authorList>
            <person name="Huang H."/>
            <person name="Mo K."/>
            <person name="Hu Y."/>
        </authorList>
    </citation>
    <scope>NUCLEOTIDE SEQUENCE [LARGE SCALE GENOMIC DNA]</scope>
    <source>
        <strain evidence="3 4">HB172049</strain>
    </source>
</reference>
<dbReference type="Pfam" id="PF07584">
    <property type="entry name" value="BatA"/>
    <property type="match status" value="1"/>
</dbReference>
<keyword evidence="1" id="KW-1133">Transmembrane helix</keyword>
<keyword evidence="1" id="KW-0472">Membrane</keyword>
<dbReference type="NCBIfam" id="TIGR02226">
    <property type="entry name" value="two_anch"/>
    <property type="match status" value="1"/>
</dbReference>